<comment type="subunit">
    <text evidence="11">F-type ATPases have 2 components, CF(1) - the catalytic core - and CF(0) - the membrane proton channel. CF(1) has five subunits: alpha(3), beta(3), gamma(1), delta(1), epsilon(1). CF(0) has three main subunits: a, b and c.</text>
</comment>
<dbReference type="Gene3D" id="1.10.287.80">
    <property type="entry name" value="ATP synthase, gamma subunit, helix hairpin domain"/>
    <property type="match status" value="1"/>
</dbReference>
<dbReference type="NCBIfam" id="NF004147">
    <property type="entry name" value="PRK05621.2-1"/>
    <property type="match status" value="1"/>
</dbReference>
<evidence type="ECO:0000256" key="10">
    <source>
        <dbReference type="ARBA" id="ARBA00023310"/>
    </source>
</evidence>
<keyword evidence="9 11" id="KW-0139">CF(1)</keyword>
<comment type="function">
    <text evidence="1 11">Produces ATP from ADP in the presence of a proton gradient across the membrane. The gamma chain is believed to be important in regulating ATPase activity and the flow of protons through the CF(0) complex.</text>
</comment>
<dbReference type="GO" id="GO:0005524">
    <property type="term" value="F:ATP binding"/>
    <property type="evidence" value="ECO:0007669"/>
    <property type="project" value="UniProtKB-UniRule"/>
</dbReference>
<keyword evidence="12" id="KW-0378">Hydrolase</keyword>
<dbReference type="GO" id="GO:0045259">
    <property type="term" value="C:proton-transporting ATP synthase complex"/>
    <property type="evidence" value="ECO:0007669"/>
    <property type="project" value="UniProtKB-KW"/>
</dbReference>
<keyword evidence="5 11" id="KW-1003">Cell membrane</keyword>
<reference evidence="12 13" key="1">
    <citation type="submission" date="2012-12" db="EMBL/GenBank/DDBJ databases">
        <title>Novel taxa of Listeriaceae from agricultural environments in the United States.</title>
        <authorList>
            <person name="den Bakker H.C."/>
            <person name="Allred A."/>
            <person name="Warchocki S."/>
            <person name="Wright E.M."/>
            <person name="Burrell A."/>
            <person name="Nightingale K.K."/>
            <person name="Kephart D."/>
            <person name="Wiedmann M."/>
        </authorList>
    </citation>
    <scope>NUCLEOTIDE SEQUENCE [LARGE SCALE GENOMIC DNA]</scope>
    <source>
        <strain evidence="12 13">FSL F6-1037</strain>
    </source>
</reference>
<dbReference type="GO" id="GO:0046933">
    <property type="term" value="F:proton-transporting ATP synthase activity, rotational mechanism"/>
    <property type="evidence" value="ECO:0007669"/>
    <property type="project" value="UniProtKB-UniRule"/>
</dbReference>
<dbReference type="PANTHER" id="PTHR11693">
    <property type="entry name" value="ATP SYNTHASE GAMMA CHAIN"/>
    <property type="match status" value="1"/>
</dbReference>
<evidence type="ECO:0000256" key="2">
    <source>
        <dbReference type="ARBA" id="ARBA00004202"/>
    </source>
</evidence>
<evidence type="ECO:0000256" key="4">
    <source>
        <dbReference type="ARBA" id="ARBA00022448"/>
    </source>
</evidence>
<keyword evidence="4 11" id="KW-0813">Transport</keyword>
<dbReference type="STRING" id="1265861.BCAMP_06395"/>
<proteinExistence type="inferred from homology"/>
<dbReference type="InterPro" id="IPR000131">
    <property type="entry name" value="ATP_synth_F1_gsu"/>
</dbReference>
<organism evidence="12 13">
    <name type="scientific">Brochothrix campestris FSL F6-1037</name>
    <dbReference type="NCBI Taxonomy" id="1265861"/>
    <lineage>
        <taxon>Bacteria</taxon>
        <taxon>Bacillati</taxon>
        <taxon>Bacillota</taxon>
        <taxon>Bacilli</taxon>
        <taxon>Bacillales</taxon>
        <taxon>Listeriaceae</taxon>
        <taxon>Brochothrix</taxon>
    </lineage>
</organism>
<evidence type="ECO:0000256" key="1">
    <source>
        <dbReference type="ARBA" id="ARBA00003456"/>
    </source>
</evidence>
<dbReference type="GO" id="GO:0016787">
    <property type="term" value="F:hydrolase activity"/>
    <property type="evidence" value="ECO:0007669"/>
    <property type="project" value="UniProtKB-KW"/>
</dbReference>
<keyword evidence="7 11" id="KW-0406">Ion transport</keyword>
<dbReference type="NCBIfam" id="TIGR01146">
    <property type="entry name" value="ATPsyn_F1gamma"/>
    <property type="match status" value="1"/>
</dbReference>
<dbReference type="FunFam" id="3.40.1380.10:FF:000002">
    <property type="entry name" value="ATP synthase gamma chain"/>
    <property type="match status" value="1"/>
</dbReference>
<protein>
    <recommendedName>
        <fullName evidence="11">ATP synthase gamma chain</fullName>
    </recommendedName>
    <alternativeName>
        <fullName evidence="11">ATP synthase F1 sector gamma subunit</fullName>
    </alternativeName>
    <alternativeName>
        <fullName evidence="11">F-ATPase gamma subunit</fullName>
    </alternativeName>
</protein>
<evidence type="ECO:0000313" key="12">
    <source>
        <dbReference type="EMBL" id="EUJ40051.1"/>
    </source>
</evidence>
<dbReference type="PANTHER" id="PTHR11693:SF22">
    <property type="entry name" value="ATP SYNTHASE SUBUNIT GAMMA, MITOCHONDRIAL"/>
    <property type="match status" value="1"/>
</dbReference>
<keyword evidence="6 11" id="KW-0375">Hydrogen ion transport</keyword>
<evidence type="ECO:0000256" key="7">
    <source>
        <dbReference type="ARBA" id="ARBA00023065"/>
    </source>
</evidence>
<comment type="subcellular location">
    <subcellularLocation>
        <location evidence="2 11">Cell membrane</location>
        <topology evidence="2 11">Peripheral membrane protein</topology>
    </subcellularLocation>
</comment>
<dbReference type="RefSeq" id="WP_035314402.1">
    <property type="nucleotide sequence ID" value="NZ_AODH01000022.1"/>
</dbReference>
<dbReference type="GO" id="GO:0005886">
    <property type="term" value="C:plasma membrane"/>
    <property type="evidence" value="ECO:0007669"/>
    <property type="project" value="UniProtKB-SubCell"/>
</dbReference>
<evidence type="ECO:0000256" key="8">
    <source>
        <dbReference type="ARBA" id="ARBA00023136"/>
    </source>
</evidence>
<dbReference type="Proteomes" id="UP000019243">
    <property type="component" value="Unassembled WGS sequence"/>
</dbReference>
<comment type="caution">
    <text evidence="12">The sequence shown here is derived from an EMBL/GenBank/DDBJ whole genome shotgun (WGS) entry which is preliminary data.</text>
</comment>
<keyword evidence="8 11" id="KW-0472">Membrane</keyword>
<comment type="similarity">
    <text evidence="3 11">Belongs to the ATPase gamma chain family.</text>
</comment>
<dbReference type="SUPFAM" id="SSF52943">
    <property type="entry name" value="ATP synthase (F1-ATPase), gamma subunit"/>
    <property type="match status" value="1"/>
</dbReference>
<keyword evidence="13" id="KW-1185">Reference proteome</keyword>
<dbReference type="EMBL" id="AODH01000022">
    <property type="protein sequence ID" value="EUJ40051.1"/>
    <property type="molecule type" value="Genomic_DNA"/>
</dbReference>
<dbReference type="GO" id="GO:0042777">
    <property type="term" value="P:proton motive force-driven plasma membrane ATP synthesis"/>
    <property type="evidence" value="ECO:0007669"/>
    <property type="project" value="UniProtKB-UniRule"/>
</dbReference>
<evidence type="ECO:0000256" key="9">
    <source>
        <dbReference type="ARBA" id="ARBA00023196"/>
    </source>
</evidence>
<name>W7CWB7_9LIST</name>
<evidence type="ECO:0000256" key="11">
    <source>
        <dbReference type="HAMAP-Rule" id="MF_00815"/>
    </source>
</evidence>
<dbReference type="AlphaFoldDB" id="W7CWB7"/>
<dbReference type="PRINTS" id="PR00126">
    <property type="entry name" value="ATPASEGAMMA"/>
</dbReference>
<dbReference type="Pfam" id="PF00231">
    <property type="entry name" value="ATP-synt"/>
    <property type="match status" value="1"/>
</dbReference>
<dbReference type="InterPro" id="IPR035968">
    <property type="entry name" value="ATP_synth_F1_ATPase_gsu"/>
</dbReference>
<dbReference type="PATRIC" id="fig|1265861.3.peg.1266"/>
<dbReference type="OrthoDB" id="9812769at2"/>
<evidence type="ECO:0000256" key="5">
    <source>
        <dbReference type="ARBA" id="ARBA00022475"/>
    </source>
</evidence>
<sequence>MASLLTIKQRISSTKKTSQITSAMKMVSASKLGKAERNARNYEPYANKIRNIVAHLASNNSASDPMLENRPVHKVGYIVLTADSGLAGAYSSNVIKTAVKLIKERHNNNADEYEIITLGNMGYNFFKNNGYNVALQITGISDHPSFNEIQAIANDTIQLFVSGKIDELHMVYNHHVNPITNEQRVVQLLPVVSVEATATDALSAYEFEPSEEAVLRAILPQYIESLIFGSILDAKAAEHAARMTAMSSATDNAQEVIGDLTLQYNRARQAAITQEITEIVGGAAALE</sequence>
<accession>W7CWB7</accession>
<evidence type="ECO:0000256" key="6">
    <source>
        <dbReference type="ARBA" id="ARBA00022781"/>
    </source>
</evidence>
<evidence type="ECO:0000313" key="13">
    <source>
        <dbReference type="Proteomes" id="UP000019243"/>
    </source>
</evidence>
<dbReference type="HAMAP" id="MF_00815">
    <property type="entry name" value="ATP_synth_gamma_bact"/>
    <property type="match status" value="1"/>
</dbReference>
<gene>
    <name evidence="11" type="primary">atpG</name>
    <name evidence="12" type="ORF">BCAMP_06395</name>
</gene>
<evidence type="ECO:0000256" key="3">
    <source>
        <dbReference type="ARBA" id="ARBA00007681"/>
    </source>
</evidence>
<dbReference type="PROSITE" id="PS00153">
    <property type="entry name" value="ATPASE_GAMMA"/>
    <property type="match status" value="1"/>
</dbReference>
<dbReference type="CDD" id="cd12151">
    <property type="entry name" value="F1-ATPase_gamma"/>
    <property type="match status" value="1"/>
</dbReference>
<dbReference type="Gene3D" id="3.40.1380.10">
    <property type="match status" value="1"/>
</dbReference>
<keyword evidence="10 11" id="KW-0066">ATP synthesis</keyword>
<dbReference type="InterPro" id="IPR023632">
    <property type="entry name" value="ATP_synth_F1_gsu_CS"/>
</dbReference>